<dbReference type="Gene3D" id="1.10.3720.10">
    <property type="entry name" value="MetI-like"/>
    <property type="match status" value="1"/>
</dbReference>
<evidence type="ECO:0000256" key="7">
    <source>
        <dbReference type="ARBA" id="ARBA00023136"/>
    </source>
</evidence>
<keyword evidence="7 8" id="KW-0472">Membrane</keyword>
<dbReference type="PANTHER" id="PTHR30614:SF0">
    <property type="entry name" value="L-CYSTINE TRANSPORT SYSTEM PERMEASE PROTEIN TCYL"/>
    <property type="match status" value="1"/>
</dbReference>
<dbReference type="GO" id="GO:0043190">
    <property type="term" value="C:ATP-binding cassette (ABC) transporter complex"/>
    <property type="evidence" value="ECO:0007669"/>
    <property type="project" value="InterPro"/>
</dbReference>
<proteinExistence type="predicted"/>
<sequence>MDLDFNIILDWWPLILDGFKLTLVIVTGAILLGIPLGGLLAFGRQSRFKLISISATAFIELFRNTPFMIQVFLLFYVLPFYGIRIPADIVGIIGLALFGSVYYAEIIRAGIDAIPRGQLESARSIGMSHWQSMTNIVLPQTMRIILPPIGNQTLSLVKESSILSTITVQELTMSALIVQGQTFRPFEVFIVITLLYWGINELIATSLRIYERRLKRRSTLVLAGTSSNQRLS</sequence>
<keyword evidence="6 8" id="KW-1133">Transmembrane helix</keyword>
<feature type="transmembrane region" description="Helical" evidence="8">
    <location>
        <begin position="21"/>
        <end position="43"/>
    </location>
</feature>
<dbReference type="InterPro" id="IPR035906">
    <property type="entry name" value="MetI-like_sf"/>
</dbReference>
<reference evidence="10" key="1">
    <citation type="submission" date="2015-10" db="EMBL/GenBank/DDBJ databases">
        <authorList>
            <person name="Gilbert D.G."/>
        </authorList>
    </citation>
    <scope>NUCLEOTIDE SEQUENCE</scope>
</reference>
<dbReference type="InterPro" id="IPR010065">
    <property type="entry name" value="AA_ABC_transptr_permease_3TM"/>
</dbReference>
<gene>
    <name evidence="10" type="ORF">MGWOODY_XGa260</name>
</gene>
<keyword evidence="5" id="KW-0029">Amino-acid transport</keyword>
<dbReference type="PROSITE" id="PS50928">
    <property type="entry name" value="ABC_TM1"/>
    <property type="match status" value="1"/>
</dbReference>
<dbReference type="EMBL" id="CZRL01000073">
    <property type="protein sequence ID" value="CUS51910.1"/>
    <property type="molecule type" value="Genomic_DNA"/>
</dbReference>
<dbReference type="PANTHER" id="PTHR30614">
    <property type="entry name" value="MEMBRANE COMPONENT OF AMINO ACID ABC TRANSPORTER"/>
    <property type="match status" value="1"/>
</dbReference>
<evidence type="ECO:0000259" key="9">
    <source>
        <dbReference type="PROSITE" id="PS50928"/>
    </source>
</evidence>
<evidence type="ECO:0000256" key="6">
    <source>
        <dbReference type="ARBA" id="ARBA00022989"/>
    </source>
</evidence>
<comment type="subcellular location">
    <subcellularLocation>
        <location evidence="1">Cell membrane</location>
        <topology evidence="1">Multi-pass membrane protein</topology>
    </subcellularLocation>
</comment>
<evidence type="ECO:0000256" key="4">
    <source>
        <dbReference type="ARBA" id="ARBA00022692"/>
    </source>
</evidence>
<keyword evidence="4 8" id="KW-0812">Transmembrane</keyword>
<organism evidence="10">
    <name type="scientific">hydrothermal vent metagenome</name>
    <dbReference type="NCBI Taxonomy" id="652676"/>
    <lineage>
        <taxon>unclassified sequences</taxon>
        <taxon>metagenomes</taxon>
        <taxon>ecological metagenomes</taxon>
    </lineage>
</organism>
<evidence type="ECO:0000256" key="2">
    <source>
        <dbReference type="ARBA" id="ARBA00022448"/>
    </source>
</evidence>
<evidence type="ECO:0000256" key="8">
    <source>
        <dbReference type="SAM" id="Phobius"/>
    </source>
</evidence>
<dbReference type="AlphaFoldDB" id="A0A160TSC1"/>
<dbReference type="CDD" id="cd06261">
    <property type="entry name" value="TM_PBP2"/>
    <property type="match status" value="1"/>
</dbReference>
<evidence type="ECO:0000256" key="1">
    <source>
        <dbReference type="ARBA" id="ARBA00004651"/>
    </source>
</evidence>
<name>A0A160TSC1_9ZZZZ</name>
<dbReference type="InterPro" id="IPR043429">
    <property type="entry name" value="ArtM/GltK/GlnP/TcyL/YhdX-like"/>
</dbReference>
<evidence type="ECO:0000313" key="10">
    <source>
        <dbReference type="EMBL" id="CUS51910.1"/>
    </source>
</evidence>
<evidence type="ECO:0000256" key="5">
    <source>
        <dbReference type="ARBA" id="ARBA00022970"/>
    </source>
</evidence>
<feature type="transmembrane region" description="Helical" evidence="8">
    <location>
        <begin position="188"/>
        <end position="210"/>
    </location>
</feature>
<feature type="transmembrane region" description="Helical" evidence="8">
    <location>
        <begin position="64"/>
        <end position="83"/>
    </location>
</feature>
<keyword evidence="3" id="KW-1003">Cell membrane</keyword>
<dbReference type="InterPro" id="IPR000515">
    <property type="entry name" value="MetI-like"/>
</dbReference>
<evidence type="ECO:0000256" key="3">
    <source>
        <dbReference type="ARBA" id="ARBA00022475"/>
    </source>
</evidence>
<accession>A0A160TSC1</accession>
<keyword evidence="2" id="KW-0813">Transport</keyword>
<dbReference type="GO" id="GO:0022857">
    <property type="term" value="F:transmembrane transporter activity"/>
    <property type="evidence" value="ECO:0007669"/>
    <property type="project" value="InterPro"/>
</dbReference>
<dbReference type="SUPFAM" id="SSF161098">
    <property type="entry name" value="MetI-like"/>
    <property type="match status" value="1"/>
</dbReference>
<dbReference type="Pfam" id="PF00528">
    <property type="entry name" value="BPD_transp_1"/>
    <property type="match status" value="1"/>
</dbReference>
<dbReference type="GO" id="GO:0006865">
    <property type="term" value="P:amino acid transport"/>
    <property type="evidence" value="ECO:0007669"/>
    <property type="project" value="UniProtKB-KW"/>
</dbReference>
<protein>
    <submittedName>
        <fullName evidence="10">ABC-type polar amino acid transport system protein, permease protein</fullName>
    </submittedName>
</protein>
<feature type="domain" description="ABC transmembrane type-1" evidence="9">
    <location>
        <begin position="19"/>
        <end position="207"/>
    </location>
</feature>
<dbReference type="NCBIfam" id="TIGR01726">
    <property type="entry name" value="HEQRo_perm_3TM"/>
    <property type="match status" value="1"/>
</dbReference>